<dbReference type="EMBL" id="KB445638">
    <property type="protein sequence ID" value="EMD68334.1"/>
    <property type="molecule type" value="Genomic_DNA"/>
</dbReference>
<dbReference type="RefSeq" id="XP_007695971.1">
    <property type="nucleotide sequence ID" value="XM_007697781.1"/>
</dbReference>
<dbReference type="Proteomes" id="UP000016934">
    <property type="component" value="Unassembled WGS sequence"/>
</dbReference>
<feature type="region of interest" description="Disordered" evidence="1">
    <location>
        <begin position="67"/>
        <end position="100"/>
    </location>
</feature>
<gene>
    <name evidence="2" type="ORF">COCSADRAFT_156774</name>
</gene>
<proteinExistence type="predicted"/>
<feature type="compositionally biased region" description="Polar residues" evidence="1">
    <location>
        <begin position="1"/>
        <end position="12"/>
    </location>
</feature>
<evidence type="ECO:0000313" key="3">
    <source>
        <dbReference type="Proteomes" id="UP000016934"/>
    </source>
</evidence>
<organism evidence="2 3">
    <name type="scientific">Cochliobolus sativus (strain ND90Pr / ATCC 201652)</name>
    <name type="common">Common root rot and spot blotch fungus</name>
    <name type="synonym">Bipolaris sorokiniana</name>
    <dbReference type="NCBI Taxonomy" id="665912"/>
    <lineage>
        <taxon>Eukaryota</taxon>
        <taxon>Fungi</taxon>
        <taxon>Dikarya</taxon>
        <taxon>Ascomycota</taxon>
        <taxon>Pezizomycotina</taxon>
        <taxon>Dothideomycetes</taxon>
        <taxon>Pleosporomycetidae</taxon>
        <taxon>Pleosporales</taxon>
        <taxon>Pleosporineae</taxon>
        <taxon>Pleosporaceae</taxon>
        <taxon>Bipolaris</taxon>
    </lineage>
</organism>
<dbReference type="HOGENOM" id="CLU_1277527_0_0_1"/>
<reference evidence="3" key="2">
    <citation type="journal article" date="2013" name="PLoS Genet.">
        <title>Comparative genome structure, secondary metabolite, and effector coding capacity across Cochliobolus pathogens.</title>
        <authorList>
            <person name="Condon B.J."/>
            <person name="Leng Y."/>
            <person name="Wu D."/>
            <person name="Bushley K.E."/>
            <person name="Ohm R.A."/>
            <person name="Otillar R."/>
            <person name="Martin J."/>
            <person name="Schackwitz W."/>
            <person name="Grimwood J."/>
            <person name="MohdZainudin N."/>
            <person name="Xue C."/>
            <person name="Wang R."/>
            <person name="Manning V.A."/>
            <person name="Dhillon B."/>
            <person name="Tu Z.J."/>
            <person name="Steffenson B.J."/>
            <person name="Salamov A."/>
            <person name="Sun H."/>
            <person name="Lowry S."/>
            <person name="LaButti K."/>
            <person name="Han J."/>
            <person name="Copeland A."/>
            <person name="Lindquist E."/>
            <person name="Barry K."/>
            <person name="Schmutz J."/>
            <person name="Baker S.E."/>
            <person name="Ciuffetti L.M."/>
            <person name="Grigoriev I.V."/>
            <person name="Zhong S."/>
            <person name="Turgeon B.G."/>
        </authorList>
    </citation>
    <scope>NUCLEOTIDE SEQUENCE [LARGE SCALE GENOMIC DNA]</scope>
    <source>
        <strain evidence="3">ND90Pr / ATCC 201652</strain>
    </source>
</reference>
<keyword evidence="3" id="KW-1185">Reference proteome</keyword>
<reference evidence="2 3" key="1">
    <citation type="journal article" date="2012" name="PLoS Pathog.">
        <title>Diverse lifestyles and strategies of plant pathogenesis encoded in the genomes of eighteen Dothideomycetes fungi.</title>
        <authorList>
            <person name="Ohm R.A."/>
            <person name="Feau N."/>
            <person name="Henrissat B."/>
            <person name="Schoch C.L."/>
            <person name="Horwitz B.A."/>
            <person name="Barry K.W."/>
            <person name="Condon B.J."/>
            <person name="Copeland A.C."/>
            <person name="Dhillon B."/>
            <person name="Glaser F."/>
            <person name="Hesse C.N."/>
            <person name="Kosti I."/>
            <person name="LaButti K."/>
            <person name="Lindquist E.A."/>
            <person name="Lucas S."/>
            <person name="Salamov A.A."/>
            <person name="Bradshaw R.E."/>
            <person name="Ciuffetti L."/>
            <person name="Hamelin R.C."/>
            <person name="Kema G.H.J."/>
            <person name="Lawrence C."/>
            <person name="Scott J.A."/>
            <person name="Spatafora J.W."/>
            <person name="Turgeon B.G."/>
            <person name="de Wit P.J.G.M."/>
            <person name="Zhong S."/>
            <person name="Goodwin S.B."/>
            <person name="Grigoriev I.V."/>
        </authorList>
    </citation>
    <scope>NUCLEOTIDE SEQUENCE [LARGE SCALE GENOMIC DNA]</scope>
    <source>
        <strain evidence="3">ND90Pr / ATCC 201652</strain>
    </source>
</reference>
<name>M2RNX5_COCSN</name>
<dbReference type="GeneID" id="19131784"/>
<protein>
    <submittedName>
        <fullName evidence="2">Uncharacterized protein</fullName>
    </submittedName>
</protein>
<evidence type="ECO:0000256" key="1">
    <source>
        <dbReference type="SAM" id="MobiDB-lite"/>
    </source>
</evidence>
<dbReference type="OrthoDB" id="3800368at2759"/>
<dbReference type="AlphaFoldDB" id="M2RNX5"/>
<evidence type="ECO:0000313" key="2">
    <source>
        <dbReference type="EMBL" id="EMD68334.1"/>
    </source>
</evidence>
<dbReference type="OMA" id="AWLDLFH"/>
<accession>M2RNX5</accession>
<feature type="region of interest" description="Disordered" evidence="1">
    <location>
        <begin position="1"/>
        <end position="20"/>
    </location>
</feature>
<dbReference type="KEGG" id="bsc:COCSADRAFT_156774"/>
<sequence>MVSLRQTHSHISGWNPINGIYERPAENRAHKKSDTAYGHQNALDEEPIDPGFEEKYFDHYGYLNYVNSPHKEKPTNTTTHEQEDTTSSNSILERTPKQLKNSHAYLSRETDEPTDLWEHDAVFTQHATSSKKLWKPYTAEEDAWLDLFHAKIRSAIEAGAVIRIPGPITVLEAFNAFFKNKYSVEEEEDGVIAGDSEWMPRTFGSMHRKLRWGGGK</sequence>